<name>A0A8H6X6B6_9AGAR</name>
<keyword evidence="1" id="KW-0732">Signal</keyword>
<feature type="chain" id="PRO_5034670739" evidence="1">
    <location>
        <begin position="23"/>
        <end position="332"/>
    </location>
</feature>
<accession>A0A8H6X6B6</accession>
<sequence length="332" mass="35292">MVQLSFVFQTLLLSLGPLLAAASPLQSRGMGVTQYKSSRYMSNLPQNTTHLSFDTETGELTAYDITHRVLSKHTYSPNTTSANSRRQSTVGSCAAMVNSDVQKLPGYQALLADANSLLGAHSWTDLAKSVNSPDNRYPQYPASICTDLDTDTVTVTASGPPTCSIQKESTSGVLVGTSGSVTLSSTQGTSYSVTSTVIQTSSLAVGDSFSVKVSFPGDEEQNTFSVTSTYTNSLSTATQSTDNQQSTESVTMVAGAGQTCSLQYTTTSCSVTGTGTIRAAATGWAWFEYNNGKTHWALNMDYFLTLDQRSSYISLRSGITSSTLSSYTGKCQ</sequence>
<evidence type="ECO:0000313" key="2">
    <source>
        <dbReference type="EMBL" id="KAF7335183.1"/>
    </source>
</evidence>
<keyword evidence="3" id="KW-1185">Reference proteome</keyword>
<feature type="signal peptide" evidence="1">
    <location>
        <begin position="1"/>
        <end position="22"/>
    </location>
</feature>
<dbReference type="AlphaFoldDB" id="A0A8H6X6B6"/>
<dbReference type="OrthoDB" id="3010635at2759"/>
<reference evidence="2" key="1">
    <citation type="submission" date="2020-05" db="EMBL/GenBank/DDBJ databases">
        <title>Mycena genomes resolve the evolution of fungal bioluminescence.</title>
        <authorList>
            <person name="Tsai I.J."/>
        </authorList>
    </citation>
    <scope>NUCLEOTIDE SEQUENCE</scope>
    <source>
        <strain evidence="2">160909Yilan</strain>
    </source>
</reference>
<dbReference type="Proteomes" id="UP000623467">
    <property type="component" value="Unassembled WGS sequence"/>
</dbReference>
<organism evidence="2 3">
    <name type="scientific">Mycena sanguinolenta</name>
    <dbReference type="NCBI Taxonomy" id="230812"/>
    <lineage>
        <taxon>Eukaryota</taxon>
        <taxon>Fungi</taxon>
        <taxon>Dikarya</taxon>
        <taxon>Basidiomycota</taxon>
        <taxon>Agaricomycotina</taxon>
        <taxon>Agaricomycetes</taxon>
        <taxon>Agaricomycetidae</taxon>
        <taxon>Agaricales</taxon>
        <taxon>Marasmiineae</taxon>
        <taxon>Mycenaceae</taxon>
        <taxon>Mycena</taxon>
    </lineage>
</organism>
<protein>
    <submittedName>
        <fullName evidence="2">Uncharacterized protein</fullName>
    </submittedName>
</protein>
<comment type="caution">
    <text evidence="2">The sequence shown here is derived from an EMBL/GenBank/DDBJ whole genome shotgun (WGS) entry which is preliminary data.</text>
</comment>
<gene>
    <name evidence="2" type="ORF">MSAN_02351600</name>
</gene>
<evidence type="ECO:0000256" key="1">
    <source>
        <dbReference type="SAM" id="SignalP"/>
    </source>
</evidence>
<dbReference type="EMBL" id="JACAZH010000042">
    <property type="protein sequence ID" value="KAF7335183.1"/>
    <property type="molecule type" value="Genomic_DNA"/>
</dbReference>
<proteinExistence type="predicted"/>
<evidence type="ECO:0000313" key="3">
    <source>
        <dbReference type="Proteomes" id="UP000623467"/>
    </source>
</evidence>